<dbReference type="Proteomes" id="UP000642829">
    <property type="component" value="Unassembled WGS sequence"/>
</dbReference>
<evidence type="ECO:0000313" key="2">
    <source>
        <dbReference type="EMBL" id="GHC04154.1"/>
    </source>
</evidence>
<sequence length="926" mass="102982">MSFILLLTLSLSTLSQVELASATHDQQRQDARENARLGLLIALGKLQQSAGPDQRVTARADILGDNHYADGNQYWTGVWNTTNINAAPVWLVSGETDVTAEFLSGESLVKASASVIDGHTKAAIRVPKIEINENGVHVGNYAFWISGENDKIALSALERIHDFPTTKTERRYLEFQNGAPDLNYLSGEGYSTPETDNFNLEADPALSNRLDVAFSNNQLTALELSSGQPAFPEWRADSFSHNATAASWTVLANSNHGGLKANLLDETLNDPMATRATRDFLSGYPDPLLAAPGNAPPLRKEGEPYFAPQTIPTEIVLWMGIFHTWKDAQLRIRFHVEAEFWNPYTLPLIYPPDPDPMHDRAFVVRFENLPTITIRQATKKRVAPTITEDLNDLSAYPTPNDPRKGISSWIDIAPIDLEDRPQLEPGEVYRVMEPNPMVQTEGLARDFGTQLWAEEYDTRPPDNAKIEIKAKHPKDGVRIIIEDYLSGQPVFTIENLKFDDFTIKKTFRKTNSSDAADSFSRPESLTYSVEDYTIAYHFRLATDESDPGVLKELLDGLDLQHPVLDAGATFTDHEGVTYKVSDFIDSASTDPADAAQLKANTFSLLDIYRDATTRSHKLSERVLAYDLPRDDSDFVSLGALRYLPRWKKASTTMGMPHSDANNDIFDRFFVEDSNKSNPHLAYLDATGSPDLAEVASSALVKGGFNVNSTSVAAWATFLSSRGLIETTSGDEEYARNLFTRLPYYSAANPRIEISTTKLETTPFYFPPVYQQGMRQLDSAKAKDQLLFIAKGIVTHLKTRGKPYKSVQEFLDAGIIQDLLESPETADGGGINANIMKNSNVYITQGDIAAQRAELLTARSDTFLIRSFGDAVDPYTNEVAARAWIEAIVRRKPTLITEAAPHLNATALNPRKFEIVSWRWLDKSEVQ</sequence>
<feature type="signal peptide" evidence="1">
    <location>
        <begin position="1"/>
        <end position="20"/>
    </location>
</feature>
<reference evidence="2" key="1">
    <citation type="journal article" date="2014" name="Int. J. Syst. Evol. Microbiol.">
        <title>Complete genome sequence of Corynebacterium casei LMG S-19264T (=DSM 44701T), isolated from a smear-ripened cheese.</title>
        <authorList>
            <consortium name="US DOE Joint Genome Institute (JGI-PGF)"/>
            <person name="Walter F."/>
            <person name="Albersmeier A."/>
            <person name="Kalinowski J."/>
            <person name="Ruckert C."/>
        </authorList>
    </citation>
    <scope>NUCLEOTIDE SEQUENCE</scope>
    <source>
        <strain evidence="2">KCTC 12870</strain>
    </source>
</reference>
<feature type="chain" id="PRO_5035170964" evidence="1">
    <location>
        <begin position="21"/>
        <end position="926"/>
    </location>
</feature>
<evidence type="ECO:0000313" key="3">
    <source>
        <dbReference type="Proteomes" id="UP000642829"/>
    </source>
</evidence>
<proteinExistence type="predicted"/>
<name>A0A8J3DAZ2_9BACT</name>
<comment type="caution">
    <text evidence="2">The sequence shown here is derived from an EMBL/GenBank/DDBJ whole genome shotgun (WGS) entry which is preliminary data.</text>
</comment>
<dbReference type="EMBL" id="BMXG01000012">
    <property type="protein sequence ID" value="GHC04154.1"/>
    <property type="molecule type" value="Genomic_DNA"/>
</dbReference>
<keyword evidence="1" id="KW-0732">Signal</keyword>
<evidence type="ECO:0000256" key="1">
    <source>
        <dbReference type="SAM" id="SignalP"/>
    </source>
</evidence>
<dbReference type="AlphaFoldDB" id="A0A8J3DAZ2"/>
<organism evidence="2 3">
    <name type="scientific">Cerasicoccus arenae</name>
    <dbReference type="NCBI Taxonomy" id="424488"/>
    <lineage>
        <taxon>Bacteria</taxon>
        <taxon>Pseudomonadati</taxon>
        <taxon>Verrucomicrobiota</taxon>
        <taxon>Opitutia</taxon>
        <taxon>Puniceicoccales</taxon>
        <taxon>Cerasicoccaceae</taxon>
        <taxon>Cerasicoccus</taxon>
    </lineage>
</organism>
<reference evidence="2" key="2">
    <citation type="submission" date="2020-09" db="EMBL/GenBank/DDBJ databases">
        <authorList>
            <person name="Sun Q."/>
            <person name="Kim S."/>
        </authorList>
    </citation>
    <scope>NUCLEOTIDE SEQUENCE</scope>
    <source>
        <strain evidence="2">KCTC 12870</strain>
    </source>
</reference>
<keyword evidence="3" id="KW-1185">Reference proteome</keyword>
<gene>
    <name evidence="2" type="ORF">GCM10007047_21040</name>
</gene>
<accession>A0A8J3DAZ2</accession>
<protein>
    <submittedName>
        <fullName evidence="2">Uncharacterized protein</fullName>
    </submittedName>
</protein>